<dbReference type="SUPFAM" id="SSF46785">
    <property type="entry name" value="Winged helix' DNA-binding domain"/>
    <property type="match status" value="1"/>
</dbReference>
<dbReference type="Pfam" id="PF01726">
    <property type="entry name" value="LexA_DNA_bind"/>
    <property type="match status" value="1"/>
</dbReference>
<keyword evidence="4" id="KW-1185">Reference proteome</keyword>
<proteinExistence type="predicted"/>
<protein>
    <recommendedName>
        <fullName evidence="2">LexA repressor DNA-binding domain-containing protein</fullName>
    </recommendedName>
</protein>
<feature type="compositionally biased region" description="Basic and acidic residues" evidence="1">
    <location>
        <begin position="43"/>
        <end position="59"/>
    </location>
</feature>
<dbReference type="InterPro" id="IPR036390">
    <property type="entry name" value="WH_DNA-bd_sf"/>
</dbReference>
<feature type="domain" description="LexA repressor DNA-binding" evidence="2">
    <location>
        <begin position="88"/>
        <end position="149"/>
    </location>
</feature>
<dbReference type="Gene3D" id="1.10.10.10">
    <property type="entry name" value="Winged helix-like DNA-binding domain superfamily/Winged helix DNA-binding domain"/>
    <property type="match status" value="1"/>
</dbReference>
<sequence>MQSDRASGVGPRLAPARSRDVVILQRRATGEPRPGQRMATDPLDCRLPRHDRHDPRPHESITRLHVDLPQNSNTRSNSGIANHRIDYLTSTQEQILCCIRESIGEHGEAPTVQEIGDELGLRSRATVHYHLRRIEALGCIARERYRPRGIRLT</sequence>
<evidence type="ECO:0000256" key="1">
    <source>
        <dbReference type="SAM" id="MobiDB-lite"/>
    </source>
</evidence>
<accession>A0ABU2U963</accession>
<dbReference type="InterPro" id="IPR036388">
    <property type="entry name" value="WH-like_DNA-bd_sf"/>
</dbReference>
<dbReference type="EMBL" id="JAVREY010000129">
    <property type="protein sequence ID" value="MDT0469775.1"/>
    <property type="molecule type" value="Genomic_DNA"/>
</dbReference>
<dbReference type="RefSeq" id="WP_311701193.1">
    <property type="nucleotide sequence ID" value="NZ_JAVREY010000129.1"/>
</dbReference>
<gene>
    <name evidence="3" type="ORF">RM764_43770</name>
</gene>
<dbReference type="InterPro" id="IPR006199">
    <property type="entry name" value="LexA_DNA-bd_dom"/>
</dbReference>
<name>A0ABU2U963_9ACTN</name>
<dbReference type="Proteomes" id="UP001183809">
    <property type="component" value="Unassembled WGS sequence"/>
</dbReference>
<reference evidence="4" key="1">
    <citation type="submission" date="2023-07" db="EMBL/GenBank/DDBJ databases">
        <title>30 novel species of actinomycetes from the DSMZ collection.</title>
        <authorList>
            <person name="Nouioui I."/>
        </authorList>
    </citation>
    <scope>NUCLEOTIDE SEQUENCE [LARGE SCALE GENOMIC DNA]</scope>
    <source>
        <strain evidence="4">DSM 41699</strain>
    </source>
</reference>
<evidence type="ECO:0000259" key="2">
    <source>
        <dbReference type="Pfam" id="PF01726"/>
    </source>
</evidence>
<feature type="region of interest" description="Disordered" evidence="1">
    <location>
        <begin position="1"/>
        <end position="59"/>
    </location>
</feature>
<evidence type="ECO:0000313" key="3">
    <source>
        <dbReference type="EMBL" id="MDT0469775.1"/>
    </source>
</evidence>
<comment type="caution">
    <text evidence="3">The sequence shown here is derived from an EMBL/GenBank/DDBJ whole genome shotgun (WGS) entry which is preliminary data.</text>
</comment>
<organism evidence="3 4">
    <name type="scientific">Streptomyces gibsoniae</name>
    <dbReference type="NCBI Taxonomy" id="3075529"/>
    <lineage>
        <taxon>Bacteria</taxon>
        <taxon>Bacillati</taxon>
        <taxon>Actinomycetota</taxon>
        <taxon>Actinomycetes</taxon>
        <taxon>Kitasatosporales</taxon>
        <taxon>Streptomycetaceae</taxon>
        <taxon>Streptomyces</taxon>
    </lineage>
</organism>
<evidence type="ECO:0000313" key="4">
    <source>
        <dbReference type="Proteomes" id="UP001183809"/>
    </source>
</evidence>